<evidence type="ECO:0000256" key="1">
    <source>
        <dbReference type="SAM" id="Phobius"/>
    </source>
</evidence>
<keyword evidence="3" id="KW-1185">Reference proteome</keyword>
<proteinExistence type="predicted"/>
<evidence type="ECO:0000313" key="2">
    <source>
        <dbReference type="EMBL" id="MPR35357.1"/>
    </source>
</evidence>
<keyword evidence="1" id="KW-1133">Transmembrane helix</keyword>
<reference evidence="2 3" key="1">
    <citation type="submission" date="2019-10" db="EMBL/GenBank/DDBJ databases">
        <title>Draft Genome Sequence of Cytophagaceae sp. SJW1-29.</title>
        <authorList>
            <person name="Choi A."/>
        </authorList>
    </citation>
    <scope>NUCLEOTIDE SEQUENCE [LARGE SCALE GENOMIC DNA]</scope>
    <source>
        <strain evidence="2 3">SJW1-29</strain>
    </source>
</reference>
<dbReference type="Proteomes" id="UP000479293">
    <property type="component" value="Unassembled WGS sequence"/>
</dbReference>
<dbReference type="AlphaFoldDB" id="A0A7C9BJS9"/>
<keyword evidence="1" id="KW-0472">Membrane</keyword>
<feature type="transmembrane region" description="Helical" evidence="1">
    <location>
        <begin position="101"/>
        <end position="119"/>
    </location>
</feature>
<accession>A0A7C9BJS9</accession>
<name>A0A7C9BJS9_9BACT</name>
<comment type="caution">
    <text evidence="2">The sequence shown here is derived from an EMBL/GenBank/DDBJ whole genome shotgun (WGS) entry which is preliminary data.</text>
</comment>
<sequence length="199" mass="21968">MKYRLIFIFGWLTLSLAFSPLYAQVVSPTLPGDTLPAIRMKFEPVYLIFLLVPIGGLFVGGHSYQINGENKLLASYVKPYFNATNDPLLADLYGRHKRNRIVWYSATATGTVVLFAGFIRAISSVFSYDPGFEDSFQNYLIVSGGLAAAGIGARIVCFRQLRKAVNYYNFEYAGKDPSVSLHVGLPSATPAGLALYLKF</sequence>
<organism evidence="2 3">
    <name type="scientific">Salmonirosea aquatica</name>
    <dbReference type="NCBI Taxonomy" id="2654236"/>
    <lineage>
        <taxon>Bacteria</taxon>
        <taxon>Pseudomonadati</taxon>
        <taxon>Bacteroidota</taxon>
        <taxon>Cytophagia</taxon>
        <taxon>Cytophagales</taxon>
        <taxon>Spirosomataceae</taxon>
        <taxon>Salmonirosea</taxon>
    </lineage>
</organism>
<protein>
    <submittedName>
        <fullName evidence="2">Uncharacterized protein</fullName>
    </submittedName>
</protein>
<keyword evidence="1" id="KW-0812">Transmembrane</keyword>
<feature type="transmembrane region" description="Helical" evidence="1">
    <location>
        <begin position="139"/>
        <end position="157"/>
    </location>
</feature>
<gene>
    <name evidence="2" type="ORF">GBK04_18870</name>
</gene>
<dbReference type="EMBL" id="WHLY01000002">
    <property type="protein sequence ID" value="MPR35357.1"/>
    <property type="molecule type" value="Genomic_DNA"/>
</dbReference>
<evidence type="ECO:0000313" key="3">
    <source>
        <dbReference type="Proteomes" id="UP000479293"/>
    </source>
</evidence>
<feature type="transmembrane region" description="Helical" evidence="1">
    <location>
        <begin position="47"/>
        <end position="64"/>
    </location>
</feature>
<dbReference type="RefSeq" id="WP_152762337.1">
    <property type="nucleotide sequence ID" value="NZ_WHLY01000002.1"/>
</dbReference>